<keyword evidence="4" id="KW-0010">Activator</keyword>
<keyword evidence="3 4" id="KW-0539">Nucleus</keyword>
<accession>A0AAD1XY01</accession>
<dbReference type="GO" id="GO:0003712">
    <property type="term" value="F:transcription coregulator activity"/>
    <property type="evidence" value="ECO:0007669"/>
    <property type="project" value="InterPro"/>
</dbReference>
<evidence type="ECO:0000256" key="2">
    <source>
        <dbReference type="ARBA" id="ARBA00010743"/>
    </source>
</evidence>
<comment type="subunit">
    <text evidence="4">Component of the Mediator complex.</text>
</comment>
<dbReference type="AlphaFoldDB" id="A0AAD1XY01"/>
<dbReference type="Proteomes" id="UP001295684">
    <property type="component" value="Unassembled WGS sequence"/>
</dbReference>
<name>A0AAD1XY01_EUPCR</name>
<organism evidence="5 6">
    <name type="scientific">Euplotes crassus</name>
    <dbReference type="NCBI Taxonomy" id="5936"/>
    <lineage>
        <taxon>Eukaryota</taxon>
        <taxon>Sar</taxon>
        <taxon>Alveolata</taxon>
        <taxon>Ciliophora</taxon>
        <taxon>Intramacronucleata</taxon>
        <taxon>Spirotrichea</taxon>
        <taxon>Hypotrichia</taxon>
        <taxon>Euplotida</taxon>
        <taxon>Euplotidae</taxon>
        <taxon>Moneuplotes</taxon>
    </lineage>
</organism>
<protein>
    <recommendedName>
        <fullName evidence="4">Mediator of RNA polymerase II transcription subunit 20</fullName>
    </recommendedName>
    <alternativeName>
        <fullName evidence="4">Mediator complex subunit 20</fullName>
    </alternativeName>
</protein>
<comment type="similarity">
    <text evidence="2 4">Belongs to the Mediator complex subunit 20 family.</text>
</comment>
<dbReference type="GO" id="GO:0006357">
    <property type="term" value="P:regulation of transcription by RNA polymerase II"/>
    <property type="evidence" value="ECO:0007669"/>
    <property type="project" value="InterPro"/>
</dbReference>
<evidence type="ECO:0000256" key="3">
    <source>
        <dbReference type="ARBA" id="ARBA00023242"/>
    </source>
</evidence>
<keyword evidence="6" id="KW-1185">Reference proteome</keyword>
<evidence type="ECO:0000313" key="6">
    <source>
        <dbReference type="Proteomes" id="UP001295684"/>
    </source>
</evidence>
<evidence type="ECO:0000256" key="1">
    <source>
        <dbReference type="ARBA" id="ARBA00004123"/>
    </source>
</evidence>
<dbReference type="GO" id="GO:0016592">
    <property type="term" value="C:mediator complex"/>
    <property type="evidence" value="ECO:0007669"/>
    <property type="project" value="InterPro"/>
</dbReference>
<keyword evidence="4" id="KW-0804">Transcription</keyword>
<proteinExistence type="inferred from homology"/>
<comment type="caution">
    <text evidence="5">The sequence shown here is derived from an EMBL/GenBank/DDBJ whole genome shotgun (WGS) entry which is preliminary data.</text>
</comment>
<evidence type="ECO:0000313" key="5">
    <source>
        <dbReference type="EMBL" id="CAI2380943.1"/>
    </source>
</evidence>
<keyword evidence="4" id="KW-0805">Transcription regulation</keyword>
<dbReference type="InterPro" id="IPR013921">
    <property type="entry name" value="Mediator_Med20"/>
</dbReference>
<sequence length="207" mass="24295">MGYTITYRIDSTIEEIEEKIIALEGEHICKLEVDLHMYYHKTVSSDMKIAVSEYYERCFFIHEKEEEETFCAFSYSKEKSFCDSFETEADFKSYLDHSGVYDYKSSIPIIGNVWRMGDFVIRLGLITIGLTSKHILIQVEYGVLSTYKATVFIEDFLKQLLTDEGVKKIISLKTDINDFFPDKKEEKSMMPHFRLRQYCLPIIEDLS</sequence>
<evidence type="ECO:0000256" key="4">
    <source>
        <dbReference type="RuleBase" id="RU364152"/>
    </source>
</evidence>
<gene>
    <name evidence="4" type="primary">MED20</name>
    <name evidence="5" type="ORF">ECRASSUSDP1_LOCUS22386</name>
</gene>
<comment type="function">
    <text evidence="4">Component of the Mediator complex, a coactivator involved in the regulated transcription of nearly all RNA polymerase II-dependent genes. Mediator functions as a bridge to convey information from gene-specific regulatory proteins to the basal RNA polymerase II transcription machinery. Mediator is recruited to promoters by direct interactions with regulatory proteins and serves as a scaffold for the assembly of a functional preinitiation complex with RNA polymerase II and the general transcription factors.</text>
</comment>
<dbReference type="Pfam" id="PF08612">
    <property type="entry name" value="Med20"/>
    <property type="match status" value="1"/>
</dbReference>
<comment type="subcellular location">
    <subcellularLocation>
        <location evidence="1 4">Nucleus</location>
    </subcellularLocation>
</comment>
<reference evidence="5" key="1">
    <citation type="submission" date="2023-07" db="EMBL/GenBank/DDBJ databases">
        <authorList>
            <consortium name="AG Swart"/>
            <person name="Singh M."/>
            <person name="Singh A."/>
            <person name="Seah K."/>
            <person name="Emmerich C."/>
        </authorList>
    </citation>
    <scope>NUCLEOTIDE SEQUENCE</scope>
    <source>
        <strain evidence="5">DP1</strain>
    </source>
</reference>
<dbReference type="EMBL" id="CAMPGE010022955">
    <property type="protein sequence ID" value="CAI2380943.1"/>
    <property type="molecule type" value="Genomic_DNA"/>
</dbReference>